<dbReference type="AlphaFoldDB" id="A0A2I0JSQ4"/>
<name>A0A2I0JSQ4_PUNGR</name>
<dbReference type="PANTHER" id="PTHR35046">
    <property type="entry name" value="ZINC KNUCKLE (CCHC-TYPE) FAMILY PROTEIN"/>
    <property type="match status" value="1"/>
</dbReference>
<evidence type="ECO:0000259" key="2">
    <source>
        <dbReference type="Pfam" id="PF03732"/>
    </source>
</evidence>
<protein>
    <recommendedName>
        <fullName evidence="2">Retrotransposon gag domain-containing protein</fullName>
    </recommendedName>
</protein>
<evidence type="ECO:0000256" key="1">
    <source>
        <dbReference type="SAM" id="MobiDB-lite"/>
    </source>
</evidence>
<gene>
    <name evidence="3" type="ORF">CRG98_020279</name>
</gene>
<accession>A0A2I0JSQ4</accession>
<dbReference type="Proteomes" id="UP000233551">
    <property type="component" value="Unassembled WGS sequence"/>
</dbReference>
<evidence type="ECO:0000313" key="4">
    <source>
        <dbReference type="Proteomes" id="UP000233551"/>
    </source>
</evidence>
<dbReference type="EMBL" id="PGOL01001296">
    <property type="protein sequence ID" value="PKI59324.1"/>
    <property type="molecule type" value="Genomic_DNA"/>
</dbReference>
<feature type="domain" description="Retrotransposon gag" evidence="2">
    <location>
        <begin position="77"/>
        <end position="176"/>
    </location>
</feature>
<dbReference type="PANTHER" id="PTHR35046:SF9">
    <property type="entry name" value="RNA-DIRECTED DNA POLYMERASE"/>
    <property type="match status" value="1"/>
</dbReference>
<comment type="caution">
    <text evidence="3">The sequence shown here is derived from an EMBL/GenBank/DDBJ whole genome shotgun (WGS) entry which is preliminary data.</text>
</comment>
<organism evidence="3 4">
    <name type="scientific">Punica granatum</name>
    <name type="common">Pomegranate</name>
    <dbReference type="NCBI Taxonomy" id="22663"/>
    <lineage>
        <taxon>Eukaryota</taxon>
        <taxon>Viridiplantae</taxon>
        <taxon>Streptophyta</taxon>
        <taxon>Embryophyta</taxon>
        <taxon>Tracheophyta</taxon>
        <taxon>Spermatophyta</taxon>
        <taxon>Magnoliopsida</taxon>
        <taxon>eudicotyledons</taxon>
        <taxon>Gunneridae</taxon>
        <taxon>Pentapetalae</taxon>
        <taxon>rosids</taxon>
        <taxon>malvids</taxon>
        <taxon>Myrtales</taxon>
        <taxon>Lythraceae</taxon>
        <taxon>Punica</taxon>
    </lineage>
</organism>
<sequence>MASVGSVRRARGVRNEGRRHGRRDQAITDGVDRNIGSIKMTKPPFQGKNDPDAIIEWERKVELVFDCHNYWEEKKVKLATVKFTDYAIVWWDKFVKEIRMNHERPIETWEEMKTVTRRQFVLSYYNRDLHLKLQSLRQGTRSVEDYYKEMKIALIRANIEEDEEATMARFLCGLNREITNVELQHYVEIEEMVSMAMKVERQLKRGRPAKQDGGSYSGSSN</sequence>
<reference evidence="3 4" key="1">
    <citation type="submission" date="2017-11" db="EMBL/GenBank/DDBJ databases">
        <title>De-novo sequencing of pomegranate (Punica granatum L.) genome.</title>
        <authorList>
            <person name="Akparov Z."/>
            <person name="Amiraslanov A."/>
            <person name="Hajiyeva S."/>
            <person name="Abbasov M."/>
            <person name="Kaur K."/>
            <person name="Hamwieh A."/>
            <person name="Solovyev V."/>
            <person name="Salamov A."/>
            <person name="Braich B."/>
            <person name="Kosarev P."/>
            <person name="Mahmoud A."/>
            <person name="Hajiyev E."/>
            <person name="Babayeva S."/>
            <person name="Izzatullayeva V."/>
            <person name="Mammadov A."/>
            <person name="Mammadov A."/>
            <person name="Sharifova S."/>
            <person name="Ojaghi J."/>
            <person name="Eynullazada K."/>
            <person name="Bayramov B."/>
            <person name="Abdulazimova A."/>
            <person name="Shahmuradov I."/>
        </authorList>
    </citation>
    <scope>NUCLEOTIDE SEQUENCE [LARGE SCALE GENOMIC DNA]</scope>
    <source>
        <strain evidence="4">cv. AG2017</strain>
        <tissue evidence="3">Leaf</tissue>
    </source>
</reference>
<dbReference type="InterPro" id="IPR005162">
    <property type="entry name" value="Retrotrans_gag_dom"/>
</dbReference>
<proteinExistence type="predicted"/>
<feature type="compositionally biased region" description="Basic and acidic residues" evidence="1">
    <location>
        <begin position="13"/>
        <end position="26"/>
    </location>
</feature>
<feature type="region of interest" description="Disordered" evidence="1">
    <location>
        <begin position="1"/>
        <end position="26"/>
    </location>
</feature>
<keyword evidence="4" id="KW-1185">Reference proteome</keyword>
<dbReference type="Pfam" id="PF03732">
    <property type="entry name" value="Retrotrans_gag"/>
    <property type="match status" value="1"/>
</dbReference>
<evidence type="ECO:0000313" key="3">
    <source>
        <dbReference type="EMBL" id="PKI59324.1"/>
    </source>
</evidence>